<dbReference type="Proteomes" id="UP000253772">
    <property type="component" value="Chromosome c2"/>
</dbReference>
<dbReference type="AlphaFoldDB" id="A0A2L0X3E1"/>
<name>A0A2L0X3E1_9BURK</name>
<sequence length="72" mass="7702">MAGLGAAIAAVVHAAGILPRRFSGVIGSPFPKDFLPCLSCFRSTSVHLRVCSRAVAYRNCGLTLRKTVITIW</sequence>
<dbReference type="EMBL" id="CP037901">
    <property type="protein sequence ID" value="QBP14100.1"/>
    <property type="molecule type" value="Genomic_DNA"/>
</dbReference>
<accession>A0A2L0X3E1</accession>
<gene>
    <name evidence="1" type="ORF">DDF84_021565</name>
</gene>
<protein>
    <submittedName>
        <fullName evidence="1">Uncharacterized protein</fullName>
    </submittedName>
</protein>
<organism evidence="1 2">
    <name type="scientific">Cupriavidus metallidurans</name>
    <dbReference type="NCBI Taxonomy" id="119219"/>
    <lineage>
        <taxon>Bacteria</taxon>
        <taxon>Pseudomonadati</taxon>
        <taxon>Pseudomonadota</taxon>
        <taxon>Betaproteobacteria</taxon>
        <taxon>Burkholderiales</taxon>
        <taxon>Burkholderiaceae</taxon>
        <taxon>Cupriavidus</taxon>
    </lineage>
</organism>
<reference evidence="1 2" key="1">
    <citation type="submission" date="2019-03" db="EMBL/GenBank/DDBJ databases">
        <title>Comparative insights into the high quality Complete genome sequence of highly metal resistant Cupriavidus metallidurans strain BS1 isolated from a gold-copper mine.</title>
        <authorList>
            <person name="Mazhar H.S."/>
            <person name="Rensing C."/>
        </authorList>
    </citation>
    <scope>NUCLEOTIDE SEQUENCE [LARGE SCALE GENOMIC DNA]</scope>
    <source>
        <strain evidence="1 2">BS1</strain>
    </source>
</reference>
<evidence type="ECO:0000313" key="1">
    <source>
        <dbReference type="EMBL" id="QBP14100.1"/>
    </source>
</evidence>
<proteinExistence type="predicted"/>
<evidence type="ECO:0000313" key="2">
    <source>
        <dbReference type="Proteomes" id="UP000253772"/>
    </source>
</evidence>